<evidence type="ECO:0000256" key="1">
    <source>
        <dbReference type="SAM" id="Phobius"/>
    </source>
</evidence>
<keyword evidence="1" id="KW-1133">Transmembrane helix</keyword>
<sequence>MWLRYLLVLAVGAVVNVALTWLLGGSQPLQLLEELKPAHKRVYTLHLQRAVGSVR</sequence>
<name>A0A6A5W029_9PLEO</name>
<keyword evidence="1" id="KW-0812">Transmembrane</keyword>
<feature type="transmembrane region" description="Helical" evidence="1">
    <location>
        <begin position="6"/>
        <end position="24"/>
    </location>
</feature>
<reference evidence="2" key="1">
    <citation type="journal article" date="2020" name="Stud. Mycol.">
        <title>101 Dothideomycetes genomes: a test case for predicting lifestyles and emergence of pathogens.</title>
        <authorList>
            <person name="Haridas S."/>
            <person name="Albert R."/>
            <person name="Binder M."/>
            <person name="Bloem J."/>
            <person name="Labutti K."/>
            <person name="Salamov A."/>
            <person name="Andreopoulos B."/>
            <person name="Baker S."/>
            <person name="Barry K."/>
            <person name="Bills G."/>
            <person name="Bluhm B."/>
            <person name="Cannon C."/>
            <person name="Castanera R."/>
            <person name="Culley D."/>
            <person name="Daum C."/>
            <person name="Ezra D."/>
            <person name="Gonzalez J."/>
            <person name="Henrissat B."/>
            <person name="Kuo A."/>
            <person name="Liang C."/>
            <person name="Lipzen A."/>
            <person name="Lutzoni F."/>
            <person name="Magnuson J."/>
            <person name="Mondo S."/>
            <person name="Nolan M."/>
            <person name="Ohm R."/>
            <person name="Pangilinan J."/>
            <person name="Park H.-J."/>
            <person name="Ramirez L."/>
            <person name="Alfaro M."/>
            <person name="Sun H."/>
            <person name="Tritt A."/>
            <person name="Yoshinaga Y."/>
            <person name="Zwiers L.-H."/>
            <person name="Turgeon B."/>
            <person name="Goodwin S."/>
            <person name="Spatafora J."/>
            <person name="Crous P."/>
            <person name="Grigoriev I."/>
        </authorList>
    </citation>
    <scope>NUCLEOTIDE SEQUENCE</scope>
    <source>
        <strain evidence="2">CBS 123094</strain>
    </source>
</reference>
<accession>A0A6A5W029</accession>
<dbReference type="AlphaFoldDB" id="A0A6A5W029"/>
<organism evidence="2 3">
    <name type="scientific">Amniculicola lignicola CBS 123094</name>
    <dbReference type="NCBI Taxonomy" id="1392246"/>
    <lineage>
        <taxon>Eukaryota</taxon>
        <taxon>Fungi</taxon>
        <taxon>Dikarya</taxon>
        <taxon>Ascomycota</taxon>
        <taxon>Pezizomycotina</taxon>
        <taxon>Dothideomycetes</taxon>
        <taxon>Pleosporomycetidae</taxon>
        <taxon>Pleosporales</taxon>
        <taxon>Amniculicolaceae</taxon>
        <taxon>Amniculicola</taxon>
    </lineage>
</organism>
<evidence type="ECO:0000313" key="2">
    <source>
        <dbReference type="EMBL" id="KAF1994537.1"/>
    </source>
</evidence>
<keyword evidence="1" id="KW-0472">Membrane</keyword>
<proteinExistence type="predicted"/>
<gene>
    <name evidence="2" type="ORF">P154DRAFT_526976</name>
</gene>
<protein>
    <submittedName>
        <fullName evidence="2">Uncharacterized protein</fullName>
    </submittedName>
</protein>
<keyword evidence="3" id="KW-1185">Reference proteome</keyword>
<dbReference type="Proteomes" id="UP000799779">
    <property type="component" value="Unassembled WGS sequence"/>
</dbReference>
<evidence type="ECO:0000313" key="3">
    <source>
        <dbReference type="Proteomes" id="UP000799779"/>
    </source>
</evidence>
<dbReference type="EMBL" id="ML977656">
    <property type="protein sequence ID" value="KAF1994537.1"/>
    <property type="molecule type" value="Genomic_DNA"/>
</dbReference>